<dbReference type="SUPFAM" id="SSF51161">
    <property type="entry name" value="Trimeric LpxA-like enzymes"/>
    <property type="match status" value="1"/>
</dbReference>
<proteinExistence type="inferred from homology"/>
<feature type="domain" description="Alpha-D-phosphohexomutase alpha/beta/alpha" evidence="9">
    <location>
        <begin position="550"/>
        <end position="650"/>
    </location>
</feature>
<dbReference type="Proteomes" id="UP000234857">
    <property type="component" value="Unassembled WGS sequence"/>
</dbReference>
<dbReference type="InterPro" id="IPR011004">
    <property type="entry name" value="Trimer_LpxA-like_sf"/>
</dbReference>
<feature type="domain" description="EIF2B subunit epsilon/gamma LbH" evidence="11">
    <location>
        <begin position="271"/>
        <end position="369"/>
    </location>
</feature>
<feature type="domain" description="Alpha-D-phosphohexomutase alpha/beta/alpha" evidence="8">
    <location>
        <begin position="400"/>
        <end position="531"/>
    </location>
</feature>
<evidence type="ECO:0000256" key="4">
    <source>
        <dbReference type="ARBA" id="ARBA00022540"/>
    </source>
</evidence>
<evidence type="ECO:0000256" key="3">
    <source>
        <dbReference type="ARBA" id="ARBA00022490"/>
    </source>
</evidence>
<dbReference type="InterPro" id="IPR050486">
    <property type="entry name" value="Mannose-1P_guanyltransferase"/>
</dbReference>
<evidence type="ECO:0000256" key="6">
    <source>
        <dbReference type="ARBA" id="ARBA00022917"/>
    </source>
</evidence>
<evidence type="ECO:0000256" key="2">
    <source>
        <dbReference type="ARBA" id="ARBA00010231"/>
    </source>
</evidence>
<dbReference type="Pfam" id="PF02879">
    <property type="entry name" value="PGM_PMM_II"/>
    <property type="match status" value="1"/>
</dbReference>
<evidence type="ECO:0000256" key="1">
    <source>
        <dbReference type="ARBA" id="ARBA00004514"/>
    </source>
</evidence>
<dbReference type="InterPro" id="IPR005844">
    <property type="entry name" value="A-D-PHexomutase_a/b/a-I"/>
</dbReference>
<evidence type="ECO:0000259" key="9">
    <source>
        <dbReference type="Pfam" id="PF02879"/>
    </source>
</evidence>
<feature type="domain" description="Alpha-D-phosphohexomutase alpha/beta/alpha" evidence="10">
    <location>
        <begin position="660"/>
        <end position="762"/>
    </location>
</feature>
<dbReference type="Gene3D" id="3.40.120.10">
    <property type="entry name" value="Alpha-D-Glucose-1,6-Bisphosphate, subunit A, domain 3"/>
    <property type="match status" value="3"/>
</dbReference>
<dbReference type="InterPro" id="IPR005846">
    <property type="entry name" value="A-D-PHexomutase_a/b/a-III"/>
</dbReference>
<organism evidence="12 13">
    <name type="scientific">Muiribacterium halophilum</name>
    <dbReference type="NCBI Taxonomy" id="2053465"/>
    <lineage>
        <taxon>Bacteria</taxon>
        <taxon>Candidatus Muiribacteriota</taxon>
        <taxon>Candidatus Muiribacteriia</taxon>
        <taxon>Candidatus Muiribacteriales</taxon>
        <taxon>Candidatus Muiribacteriaceae</taxon>
        <taxon>Candidatus Muiribacterium</taxon>
    </lineage>
</organism>
<dbReference type="Pfam" id="PF00483">
    <property type="entry name" value="NTP_transferase"/>
    <property type="match status" value="1"/>
</dbReference>
<evidence type="ECO:0000259" key="10">
    <source>
        <dbReference type="Pfam" id="PF02880"/>
    </source>
</evidence>
<dbReference type="GO" id="GO:0016868">
    <property type="term" value="F:intramolecular phosphotransferase activity"/>
    <property type="evidence" value="ECO:0007669"/>
    <property type="project" value="InterPro"/>
</dbReference>
<accession>A0A2N5ZGH1</accession>
<reference evidence="12 13" key="1">
    <citation type="submission" date="2017-11" db="EMBL/GenBank/DDBJ databases">
        <title>Genome-resolved metagenomics identifies genetic mobility, metabolic interactions, and unexpected diversity in perchlorate-reducing communities.</title>
        <authorList>
            <person name="Barnum T.P."/>
            <person name="Figueroa I.A."/>
            <person name="Carlstrom C.I."/>
            <person name="Lucas L.N."/>
            <person name="Engelbrektson A.L."/>
            <person name="Coates J.D."/>
        </authorList>
    </citation>
    <scope>NUCLEOTIDE SEQUENCE [LARGE SCALE GENOMIC DNA]</scope>
    <source>
        <strain evidence="12">BM706</strain>
    </source>
</reference>
<dbReference type="InterPro" id="IPR056764">
    <property type="entry name" value="LbH_EIF2B3/5"/>
</dbReference>
<dbReference type="InterPro" id="IPR005845">
    <property type="entry name" value="A-D-PHexomutase_a/b/a-II"/>
</dbReference>
<dbReference type="InterPro" id="IPR036900">
    <property type="entry name" value="A-D-PHexomutase_C_sf"/>
</dbReference>
<keyword evidence="6" id="KW-0648">Protein biosynthesis</keyword>
<comment type="similarity">
    <text evidence="2">Belongs to the phosphohexose mutase family.</text>
</comment>
<dbReference type="Gene3D" id="2.160.10.10">
    <property type="entry name" value="Hexapeptide repeat proteins"/>
    <property type="match status" value="2"/>
</dbReference>
<dbReference type="EMBL" id="PKTG01000083">
    <property type="protein sequence ID" value="PLX17736.1"/>
    <property type="molecule type" value="Genomic_DNA"/>
</dbReference>
<evidence type="ECO:0000256" key="5">
    <source>
        <dbReference type="ARBA" id="ARBA00022553"/>
    </source>
</evidence>
<name>A0A2N5ZGH1_MUIH1</name>
<dbReference type="Pfam" id="PF25084">
    <property type="entry name" value="LbH_EIF2B"/>
    <property type="match status" value="1"/>
</dbReference>
<dbReference type="GO" id="GO:0016740">
    <property type="term" value="F:transferase activity"/>
    <property type="evidence" value="ECO:0007669"/>
    <property type="project" value="UniProtKB-KW"/>
</dbReference>
<dbReference type="CDD" id="cd04181">
    <property type="entry name" value="NTP_transferase"/>
    <property type="match status" value="1"/>
</dbReference>
<dbReference type="InterPro" id="IPR005835">
    <property type="entry name" value="NTP_transferase_dom"/>
</dbReference>
<comment type="subcellular location">
    <subcellularLocation>
        <location evidence="1">Cytoplasm</location>
        <location evidence="1">Cytosol</location>
    </subcellularLocation>
</comment>
<dbReference type="Pfam" id="PF02880">
    <property type="entry name" value="PGM_PMM_III"/>
    <property type="match status" value="1"/>
</dbReference>
<keyword evidence="5" id="KW-0597">Phosphoprotein</keyword>
<evidence type="ECO:0000259" key="11">
    <source>
        <dbReference type="Pfam" id="PF25084"/>
    </source>
</evidence>
<evidence type="ECO:0000259" key="7">
    <source>
        <dbReference type="Pfam" id="PF00483"/>
    </source>
</evidence>
<dbReference type="CDD" id="cd03356">
    <property type="entry name" value="LbH_G1P_AT_C_like"/>
    <property type="match status" value="1"/>
</dbReference>
<dbReference type="SUPFAM" id="SSF53738">
    <property type="entry name" value="Phosphoglucomutase, first 3 domains"/>
    <property type="match status" value="3"/>
</dbReference>
<evidence type="ECO:0000313" key="13">
    <source>
        <dbReference type="Proteomes" id="UP000234857"/>
    </source>
</evidence>
<sequence>MILCYNFKKNKSGGVFMKAVIMAGGFGTRLRPVTNRVPKPMGPVVNIPMMEHIINSLKDIGITEIVSVLYFQPDVIINYFGDGSKFGIKMEYLTTKDNYGTAGSVRMAKKFLNERFMVLSGDVLTDIDLEKAIKWHEDKKAKSTIILTRVENPLAFGIVITDEEGKITRFLEKPSWGQVFSDTINTGMYIFEPEVLDFIPERTDFDFSKDLFPTLMKEGQDIHGHVAKGYWLDIGDIKAYRVANMDVIKGVVQAKIPGNRKDVVGRDLWLGEGTTTGEDCRFEGGVLIGKNCKIGKNVYIYNSTIGDNCVIEDGAQIDHSVVWENCFIGSEAYLEKNVVCRNVKIKAEAYIGEEAVIGDDCKVGAGATVKHGVKMWPGKTLEDGSVLGASLVWGDKWNRELFSAHGIVGLANFEITPEFATKVGAAMGAALGKGSMVATARDGHGVSRLINRAFISGLLSVGVNVQDLRNLPAPVLRYQINARNIMGGVHTHMSPYDPNFLDVKFIDDEGMDFTVSKQKAIERNFFREDFSRSEVNEVGELTFPHRVLEYYKDGLVNFVDSKAIAKAGLKIVLDYSYGSASNIFPKILSEYGCEVIALNAFEDSKKLTKNTKDFINEYNQLAEITGSLKADFGIMMDSGAEKVFLVDETGTIISKEDAQAILVEIICQTRPGCTIGVPVSSSERIRKIVDKHKCDLVYTKLNNRNMMQVAEMEGVKLVADGEGGFIFPEFQTWFDGMASISIILNLISNKEYSFSKIRKELPADNRVFQRVPCAWEEKGTVMRNIMANCSGEELELIDGVKIRKGKSWVLLIPDTDKPYFNIYAEGKNKEESMKLSEEYKEKIEKWKK</sequence>
<keyword evidence="3" id="KW-0963">Cytoplasm</keyword>
<dbReference type="SUPFAM" id="SSF53448">
    <property type="entry name" value="Nucleotide-diphospho-sugar transferases"/>
    <property type="match status" value="1"/>
</dbReference>
<dbReference type="GO" id="GO:0005975">
    <property type="term" value="P:carbohydrate metabolic process"/>
    <property type="evidence" value="ECO:0007669"/>
    <property type="project" value="InterPro"/>
</dbReference>
<dbReference type="AlphaFoldDB" id="A0A2N5ZGH1"/>
<dbReference type="SUPFAM" id="SSF55957">
    <property type="entry name" value="Phosphoglucomutase, C-terminal domain"/>
    <property type="match status" value="1"/>
</dbReference>
<gene>
    <name evidence="12" type="ORF">C0601_06815</name>
</gene>
<evidence type="ECO:0000313" key="12">
    <source>
        <dbReference type="EMBL" id="PLX17736.1"/>
    </source>
</evidence>
<protein>
    <submittedName>
        <fullName evidence="12">Nucleotidyltransferase</fullName>
    </submittedName>
</protein>
<dbReference type="InterPro" id="IPR016055">
    <property type="entry name" value="A-D-PHexomutase_a/b/a-I/II/III"/>
</dbReference>
<dbReference type="InterPro" id="IPR029044">
    <property type="entry name" value="Nucleotide-diphossugar_trans"/>
</dbReference>
<dbReference type="Gene3D" id="3.30.310.50">
    <property type="entry name" value="Alpha-D-phosphohexomutase, C-terminal domain"/>
    <property type="match status" value="1"/>
</dbReference>
<feature type="domain" description="Nucleotidyl transferase" evidence="7">
    <location>
        <begin position="18"/>
        <end position="248"/>
    </location>
</feature>
<comment type="caution">
    <text evidence="12">The sequence shown here is derived from an EMBL/GenBank/DDBJ whole genome shotgun (WGS) entry which is preliminary data.</text>
</comment>
<dbReference type="Pfam" id="PF02878">
    <property type="entry name" value="PGM_PMM_I"/>
    <property type="match status" value="1"/>
</dbReference>
<keyword evidence="12" id="KW-0808">Transferase</keyword>
<dbReference type="PANTHER" id="PTHR22572">
    <property type="entry name" value="SUGAR-1-PHOSPHATE GUANYL TRANSFERASE"/>
    <property type="match status" value="1"/>
</dbReference>
<evidence type="ECO:0000259" key="8">
    <source>
        <dbReference type="Pfam" id="PF02878"/>
    </source>
</evidence>
<keyword evidence="4" id="KW-0396">Initiation factor</keyword>
<dbReference type="Gene3D" id="3.90.550.10">
    <property type="entry name" value="Spore Coat Polysaccharide Biosynthesis Protein SpsA, Chain A"/>
    <property type="match status" value="1"/>
</dbReference>